<gene>
    <name evidence="1" type="ORF">SAMN06296036_105314</name>
</gene>
<sequence length="302" mass="32880">MKSSAFLTFVSFILLACQDPNFQGEGQARVEGETEAVDTERSVVIEDFQVTEPVQVGGAFLYCYHNQESPLAASVSCSLTNDSGPVEIQGDVDVTFSTMDGDGRVQMIEAQENDSRNMWQIEVASDRQPDMIAMTLSQGPWQKSFATEFPKIAILELGAFRLGDNDYGTESTVVQPNPCLSLETGHSRRNWGEVLSIELTVNEPSKANIQVVGACGTELETGASLQIFNQNDDLVAGFAILNGDSDWLSIPELEAGVYQIRFSPRQKSPTDFDDFLGANLIISGAAKSLQIAAPEFTPNSFQ</sequence>
<reference evidence="2" key="1">
    <citation type="submission" date="2017-04" db="EMBL/GenBank/DDBJ databases">
        <authorList>
            <person name="Varghese N."/>
            <person name="Submissions S."/>
        </authorList>
    </citation>
    <scope>NUCLEOTIDE SEQUENCE [LARGE SCALE GENOMIC DNA]</scope>
    <source>
        <strain evidence="2">RKEM611</strain>
    </source>
</reference>
<dbReference type="PROSITE" id="PS51257">
    <property type="entry name" value="PROKAR_LIPOPROTEIN"/>
    <property type="match status" value="1"/>
</dbReference>
<dbReference type="AlphaFoldDB" id="A0A1Y6BJQ5"/>
<dbReference type="Proteomes" id="UP000192907">
    <property type="component" value="Unassembled WGS sequence"/>
</dbReference>
<keyword evidence="2" id="KW-1185">Reference proteome</keyword>
<protein>
    <submittedName>
        <fullName evidence="1">Uncharacterized protein</fullName>
    </submittedName>
</protein>
<dbReference type="RefSeq" id="WP_132317083.1">
    <property type="nucleotide sequence ID" value="NZ_FWZT01000005.1"/>
</dbReference>
<dbReference type="STRING" id="1513793.SAMN06296036_105314"/>
<dbReference type="EMBL" id="FWZT01000005">
    <property type="protein sequence ID" value="SMF14727.1"/>
    <property type="molecule type" value="Genomic_DNA"/>
</dbReference>
<name>A0A1Y6BJQ5_9BACT</name>
<organism evidence="1 2">
    <name type="scientific">Pseudobacteriovorax antillogorgiicola</name>
    <dbReference type="NCBI Taxonomy" id="1513793"/>
    <lineage>
        <taxon>Bacteria</taxon>
        <taxon>Pseudomonadati</taxon>
        <taxon>Bdellovibrionota</taxon>
        <taxon>Oligoflexia</taxon>
        <taxon>Oligoflexales</taxon>
        <taxon>Pseudobacteriovoracaceae</taxon>
        <taxon>Pseudobacteriovorax</taxon>
    </lineage>
</organism>
<evidence type="ECO:0000313" key="1">
    <source>
        <dbReference type="EMBL" id="SMF14727.1"/>
    </source>
</evidence>
<proteinExistence type="predicted"/>
<accession>A0A1Y6BJQ5</accession>
<evidence type="ECO:0000313" key="2">
    <source>
        <dbReference type="Proteomes" id="UP000192907"/>
    </source>
</evidence>